<evidence type="ECO:0000313" key="1">
    <source>
        <dbReference type="EMBL" id="KAA5608618.1"/>
    </source>
</evidence>
<dbReference type="AlphaFoldDB" id="A0A5M6IM27"/>
<organism evidence="1 2">
    <name type="scientific">Rhodovastum atsumiense</name>
    <dbReference type="NCBI Taxonomy" id="504468"/>
    <lineage>
        <taxon>Bacteria</taxon>
        <taxon>Pseudomonadati</taxon>
        <taxon>Pseudomonadota</taxon>
        <taxon>Alphaproteobacteria</taxon>
        <taxon>Acetobacterales</taxon>
        <taxon>Acetobacteraceae</taxon>
        <taxon>Rhodovastum</taxon>
    </lineage>
</organism>
<reference evidence="1 2" key="1">
    <citation type="submission" date="2019-09" db="EMBL/GenBank/DDBJ databases">
        <title>Genome sequence of Rhodovastum atsumiense, a diverse member of the Acetobacteraceae family of non-sulfur purple photosynthetic bacteria.</title>
        <authorList>
            <person name="Meyer T."/>
            <person name="Kyndt J."/>
        </authorList>
    </citation>
    <scope>NUCLEOTIDE SEQUENCE [LARGE SCALE GENOMIC DNA]</scope>
    <source>
        <strain evidence="1 2">DSM 21279</strain>
    </source>
</reference>
<dbReference type="OrthoDB" id="425753at2"/>
<dbReference type="Pfam" id="PF01724">
    <property type="entry name" value="DUF29"/>
    <property type="match status" value="1"/>
</dbReference>
<gene>
    <name evidence="1" type="ORF">F1189_28275</name>
</gene>
<dbReference type="PANTHER" id="PTHR34235:SF3">
    <property type="entry name" value="SLR1203 PROTEIN"/>
    <property type="match status" value="1"/>
</dbReference>
<keyword evidence="2" id="KW-1185">Reference proteome</keyword>
<sequence length="143" mass="16158">MSDYDTDILAWSEQQSALLKRLAVGELVNHTVLDWANIADEIEDVGRNELHAVGSLLVQLMAHRLKLQAWPGSQAVRGWRKKVLIFQKQLRRRFAASMRQRLVLADLYAEALLHLPDEVDGQPAPTLPDACPWTLDDLLQQPG</sequence>
<name>A0A5M6IM27_9PROT</name>
<proteinExistence type="predicted"/>
<protein>
    <submittedName>
        <fullName evidence="1">DUF29 domain-containing protein</fullName>
    </submittedName>
</protein>
<accession>A0A5M6IM27</accession>
<dbReference type="InterPro" id="IPR002636">
    <property type="entry name" value="DUF29"/>
</dbReference>
<dbReference type="Proteomes" id="UP000325255">
    <property type="component" value="Unassembled WGS sequence"/>
</dbReference>
<comment type="caution">
    <text evidence="1">The sequence shown here is derived from an EMBL/GenBank/DDBJ whole genome shotgun (WGS) entry which is preliminary data.</text>
</comment>
<dbReference type="RefSeq" id="WP_150045233.1">
    <property type="nucleotide sequence ID" value="NZ_OW485604.1"/>
</dbReference>
<evidence type="ECO:0000313" key="2">
    <source>
        <dbReference type="Proteomes" id="UP000325255"/>
    </source>
</evidence>
<dbReference type="PANTHER" id="PTHR34235">
    <property type="entry name" value="SLR1203 PROTEIN-RELATED"/>
    <property type="match status" value="1"/>
</dbReference>
<dbReference type="EMBL" id="VWPK01000075">
    <property type="protein sequence ID" value="KAA5608618.1"/>
    <property type="molecule type" value="Genomic_DNA"/>
</dbReference>
<dbReference type="Gene3D" id="1.20.1220.20">
    <property type="entry name" value="Uncharcterised protein PF01724"/>
    <property type="match status" value="1"/>
</dbReference>